<dbReference type="PANTHER" id="PTHR11815">
    <property type="entry name" value="SUCCINYL-COA SYNTHETASE BETA CHAIN"/>
    <property type="match status" value="1"/>
</dbReference>
<dbReference type="PANTHER" id="PTHR11815:SF10">
    <property type="entry name" value="SUCCINATE--COA LIGASE [GDP-FORMING] SUBUNIT BETA, MITOCHONDRIAL"/>
    <property type="match status" value="1"/>
</dbReference>
<name>A0ABP0IQ98_9DINO</name>
<feature type="domain" description="ATP-grasp fold succinyl-CoA synthetase-type" evidence="2">
    <location>
        <begin position="48"/>
        <end position="143"/>
    </location>
</feature>
<dbReference type="EMBL" id="CAXAMM010004746">
    <property type="protein sequence ID" value="CAK9004773.1"/>
    <property type="molecule type" value="Genomic_DNA"/>
</dbReference>
<evidence type="ECO:0000259" key="2">
    <source>
        <dbReference type="Pfam" id="PF08442"/>
    </source>
</evidence>
<dbReference type="SUPFAM" id="SSF56059">
    <property type="entry name" value="Glutathione synthetase ATP-binding domain-like"/>
    <property type="match status" value="1"/>
</dbReference>
<accession>A0ABP0IQ98</accession>
<dbReference type="InterPro" id="IPR013650">
    <property type="entry name" value="ATP-grasp_succ-CoA_synth-type"/>
</dbReference>
<evidence type="ECO:0000256" key="1">
    <source>
        <dbReference type="SAM" id="SignalP"/>
    </source>
</evidence>
<dbReference type="Gene3D" id="3.30.1490.20">
    <property type="entry name" value="ATP-grasp fold, A domain"/>
    <property type="match status" value="1"/>
</dbReference>
<organism evidence="3 4">
    <name type="scientific">Durusdinium trenchii</name>
    <dbReference type="NCBI Taxonomy" id="1381693"/>
    <lineage>
        <taxon>Eukaryota</taxon>
        <taxon>Sar</taxon>
        <taxon>Alveolata</taxon>
        <taxon>Dinophyceae</taxon>
        <taxon>Suessiales</taxon>
        <taxon>Symbiodiniaceae</taxon>
        <taxon>Durusdinium</taxon>
    </lineage>
</organism>
<protein>
    <submittedName>
        <fullName evidence="3">Mitochondrial (Succinyl-CoA synthetase beta chain) (SCS-beta)</fullName>
    </submittedName>
</protein>
<feature type="non-terminal residue" evidence="3">
    <location>
        <position position="1"/>
    </location>
</feature>
<dbReference type="InterPro" id="IPR013815">
    <property type="entry name" value="ATP_grasp_subdomain_1"/>
</dbReference>
<dbReference type="Pfam" id="PF08442">
    <property type="entry name" value="ATP-grasp_2"/>
    <property type="match status" value="1"/>
</dbReference>
<comment type="caution">
    <text evidence="3">The sequence shown here is derived from an EMBL/GenBank/DDBJ whole genome shotgun (WGS) entry which is preliminary data.</text>
</comment>
<keyword evidence="1" id="KW-0732">Signal</keyword>
<feature type="non-terminal residue" evidence="3">
    <location>
        <position position="145"/>
    </location>
</feature>
<feature type="chain" id="PRO_5045155467" evidence="1">
    <location>
        <begin position="30"/>
        <end position="145"/>
    </location>
</feature>
<feature type="signal peptide" evidence="1">
    <location>
        <begin position="1"/>
        <end position="29"/>
    </location>
</feature>
<dbReference type="Proteomes" id="UP001642464">
    <property type="component" value="Unassembled WGS sequence"/>
</dbReference>
<reference evidence="3 4" key="1">
    <citation type="submission" date="2024-02" db="EMBL/GenBank/DDBJ databases">
        <authorList>
            <person name="Chen Y."/>
            <person name="Shah S."/>
            <person name="Dougan E. K."/>
            <person name="Thang M."/>
            <person name="Chan C."/>
        </authorList>
    </citation>
    <scope>NUCLEOTIDE SEQUENCE [LARGE SCALE GENOMIC DNA]</scope>
</reference>
<gene>
    <name evidence="3" type="ORF">SCF082_LOCUS8324</name>
</gene>
<keyword evidence="4" id="KW-1185">Reference proteome</keyword>
<proteinExistence type="predicted"/>
<sequence length="145" mass="15541">PCWGPSNSVLALFALVLAMASLAPSVCRGLRRGLVPPAVSAVQRRFLNLHEYQVRQSFGVGVPKNLPAFSPEEAVEKANEMPGDEVVVKAQVLAGGRGLGHFKENNFQGGVHIVKKEKVKEVAEKMLGKTLITKQTGAEGKPNNT</sequence>
<evidence type="ECO:0000313" key="4">
    <source>
        <dbReference type="Proteomes" id="UP001642464"/>
    </source>
</evidence>
<evidence type="ECO:0000313" key="3">
    <source>
        <dbReference type="EMBL" id="CAK9004773.1"/>
    </source>
</evidence>